<feature type="region of interest" description="Disordered" evidence="1">
    <location>
        <begin position="44"/>
        <end position="63"/>
    </location>
</feature>
<keyword evidence="3" id="KW-1185">Reference proteome</keyword>
<dbReference type="RefSeq" id="WP_006907959.1">
    <property type="nucleotide sequence ID" value="NZ_JH932292.1"/>
</dbReference>
<dbReference type="STRING" id="883111.HMPREF9706_00640"/>
<evidence type="ECO:0000313" key="3">
    <source>
        <dbReference type="Proteomes" id="UP000004465"/>
    </source>
</evidence>
<name>K1LCU2_9LACT</name>
<reference evidence="2 3" key="1">
    <citation type="submission" date="2012-07" db="EMBL/GenBank/DDBJ databases">
        <title>The Genome Sequence of Facklamia hominis CCUG 36813.</title>
        <authorList>
            <consortium name="The Broad Institute Genome Sequencing Platform"/>
            <person name="Earl A."/>
            <person name="Ward D."/>
            <person name="Feldgarden M."/>
            <person name="Gevers D."/>
            <person name="Huys G."/>
            <person name="Walker B."/>
            <person name="Young S.K."/>
            <person name="Zeng Q."/>
            <person name="Gargeya S."/>
            <person name="Fitzgerald M."/>
            <person name="Haas B."/>
            <person name="Abouelleil A."/>
            <person name="Alvarado L."/>
            <person name="Arachchi H.M."/>
            <person name="Berlin A.M."/>
            <person name="Chapman S.B."/>
            <person name="Goldberg J."/>
            <person name="Griggs A."/>
            <person name="Gujja S."/>
            <person name="Hansen M."/>
            <person name="Howarth C."/>
            <person name="Imamovic A."/>
            <person name="Larimer J."/>
            <person name="McCowen C."/>
            <person name="Montmayeur A."/>
            <person name="Murphy C."/>
            <person name="Neiman D."/>
            <person name="Pearson M."/>
            <person name="Priest M."/>
            <person name="Roberts A."/>
            <person name="Saif S."/>
            <person name="Shea T."/>
            <person name="Sisk P."/>
            <person name="Sykes S."/>
            <person name="Wortman J."/>
            <person name="Nusbaum C."/>
            <person name="Birren B."/>
        </authorList>
    </citation>
    <scope>NUCLEOTIDE SEQUENCE [LARGE SCALE GENOMIC DNA]</scope>
    <source>
        <strain evidence="2 3">CCUG 36813</strain>
    </source>
</reference>
<protein>
    <submittedName>
        <fullName evidence="2">Uncharacterized protein</fullName>
    </submittedName>
</protein>
<dbReference type="HOGENOM" id="CLU_2879190_0_0_9"/>
<accession>K1LCU2</accession>
<organism evidence="2 3">
    <name type="scientific">Facklamia hominis CCUG 36813</name>
    <dbReference type="NCBI Taxonomy" id="883111"/>
    <lineage>
        <taxon>Bacteria</taxon>
        <taxon>Bacillati</taxon>
        <taxon>Bacillota</taxon>
        <taxon>Bacilli</taxon>
        <taxon>Lactobacillales</taxon>
        <taxon>Aerococcaceae</taxon>
        <taxon>Facklamia</taxon>
    </lineage>
</organism>
<dbReference type="AlphaFoldDB" id="K1LCU2"/>
<proteinExistence type="predicted"/>
<dbReference type="Proteomes" id="UP000004465">
    <property type="component" value="Unassembled WGS sequence"/>
</dbReference>
<comment type="caution">
    <text evidence="2">The sequence shown here is derived from an EMBL/GenBank/DDBJ whole genome shotgun (WGS) entry which is preliminary data.</text>
</comment>
<gene>
    <name evidence="2" type="ORF">HMPREF9706_00640</name>
</gene>
<evidence type="ECO:0000313" key="2">
    <source>
        <dbReference type="EMBL" id="EKB54450.1"/>
    </source>
</evidence>
<evidence type="ECO:0000256" key="1">
    <source>
        <dbReference type="SAM" id="MobiDB-lite"/>
    </source>
</evidence>
<dbReference type="EMBL" id="AGZD01000007">
    <property type="protein sequence ID" value="EKB54450.1"/>
    <property type="molecule type" value="Genomic_DNA"/>
</dbReference>
<sequence>MNELIYIKTLTELSEDLLLAKLEINKYKQKLEEAMKIIDELQKESEEADEVSNSEHTVLQAEA</sequence>
<dbReference type="PATRIC" id="fig|883111.3.peg.645"/>